<evidence type="ECO:0000313" key="2">
    <source>
        <dbReference type="EMBL" id="AIE84828.1"/>
    </source>
</evidence>
<organism evidence="2 3">
    <name type="scientific">Fimbriimonas ginsengisoli Gsoil 348</name>
    <dbReference type="NCBI Taxonomy" id="661478"/>
    <lineage>
        <taxon>Bacteria</taxon>
        <taxon>Bacillati</taxon>
        <taxon>Armatimonadota</taxon>
        <taxon>Fimbriimonadia</taxon>
        <taxon>Fimbriimonadales</taxon>
        <taxon>Fimbriimonadaceae</taxon>
        <taxon>Fimbriimonas</taxon>
    </lineage>
</organism>
<dbReference type="GO" id="GO:0003677">
    <property type="term" value="F:DNA binding"/>
    <property type="evidence" value="ECO:0007669"/>
    <property type="project" value="InterPro"/>
</dbReference>
<reference evidence="2 3" key="1">
    <citation type="journal article" date="2014" name="PLoS ONE">
        <title>The first complete genome sequence of the class fimbriimonadia in the phylum armatimonadetes.</title>
        <authorList>
            <person name="Hu Z.Y."/>
            <person name="Wang Y.Z."/>
            <person name="Im W.T."/>
            <person name="Wang S.Y."/>
            <person name="Zhao G.P."/>
            <person name="Zheng H.J."/>
            <person name="Quan Z.X."/>
        </authorList>
    </citation>
    <scope>NUCLEOTIDE SEQUENCE [LARGE SCALE GENOMIC DNA]</scope>
    <source>
        <strain evidence="2">Gsoil 348</strain>
    </source>
</reference>
<evidence type="ECO:0000313" key="3">
    <source>
        <dbReference type="Proteomes" id="UP000027982"/>
    </source>
</evidence>
<dbReference type="Proteomes" id="UP000027982">
    <property type="component" value="Chromosome"/>
</dbReference>
<dbReference type="Gene3D" id="3.30.70.1290">
    <property type="entry name" value="Transposase IS200-like"/>
    <property type="match status" value="1"/>
</dbReference>
<dbReference type="eggNOG" id="COG1943">
    <property type="taxonomic scope" value="Bacteria"/>
</dbReference>
<proteinExistence type="predicted"/>
<dbReference type="InterPro" id="IPR002686">
    <property type="entry name" value="Transposase_17"/>
</dbReference>
<dbReference type="OrthoDB" id="9797997at2"/>
<evidence type="ECO:0000259" key="1">
    <source>
        <dbReference type="SMART" id="SM01321"/>
    </source>
</evidence>
<dbReference type="HOGENOM" id="CLU_101320_1_0_0"/>
<keyword evidence="3" id="KW-1185">Reference proteome</keyword>
<dbReference type="EMBL" id="CP007139">
    <property type="protein sequence ID" value="AIE84828.1"/>
    <property type="molecule type" value="Genomic_DNA"/>
</dbReference>
<dbReference type="STRING" id="661478.OP10G_1460"/>
<dbReference type="InterPro" id="IPR036515">
    <property type="entry name" value="Transposase_17_sf"/>
</dbReference>
<dbReference type="KEGG" id="fgi:OP10G_1460"/>
<dbReference type="GO" id="GO:0006313">
    <property type="term" value="P:DNA transposition"/>
    <property type="evidence" value="ECO:0007669"/>
    <property type="project" value="InterPro"/>
</dbReference>
<feature type="domain" description="Transposase IS200-like" evidence="1">
    <location>
        <begin position="5"/>
        <end position="120"/>
    </location>
</feature>
<sequence length="151" mass="17203">MPQSLAAVYIHVVFSTADRRPFLKDPKLRAELHSYLGGSSNALGCASLVVGGVEDHVHVLARQSRTISLSDWVRKVKTSSSQWLKRQDASLSTFAWQSGYGAFSVGSKGVELVRGYIQNQEEHHRHFSFQDEFLQLLKEHGLEWDERYLWD</sequence>
<accession>A0A068NMN3</accession>
<protein>
    <submittedName>
        <fullName evidence="2">Transposase</fullName>
    </submittedName>
</protein>
<dbReference type="Pfam" id="PF01797">
    <property type="entry name" value="Y1_Tnp"/>
    <property type="match status" value="1"/>
</dbReference>
<dbReference type="GO" id="GO:0004803">
    <property type="term" value="F:transposase activity"/>
    <property type="evidence" value="ECO:0007669"/>
    <property type="project" value="InterPro"/>
</dbReference>
<name>A0A068NMN3_FIMGI</name>
<dbReference type="SUPFAM" id="SSF143422">
    <property type="entry name" value="Transposase IS200-like"/>
    <property type="match status" value="1"/>
</dbReference>
<dbReference type="NCBIfam" id="NF033573">
    <property type="entry name" value="transpos_IS200"/>
    <property type="match status" value="1"/>
</dbReference>
<dbReference type="PANTHER" id="PTHR33360">
    <property type="entry name" value="TRANSPOSASE FOR INSERTION SEQUENCE ELEMENT IS200"/>
    <property type="match status" value="1"/>
</dbReference>
<gene>
    <name evidence="2" type="ORF">OP10G_1460</name>
</gene>
<dbReference type="SMART" id="SM01321">
    <property type="entry name" value="Y1_Tnp"/>
    <property type="match status" value="1"/>
</dbReference>
<dbReference type="PANTHER" id="PTHR33360:SF2">
    <property type="entry name" value="TRANSPOSASE FOR INSERTION SEQUENCE ELEMENT IS200"/>
    <property type="match status" value="1"/>
</dbReference>
<dbReference type="AlphaFoldDB" id="A0A068NMN3"/>
<dbReference type="RefSeq" id="WP_025226558.1">
    <property type="nucleotide sequence ID" value="NZ_CP007139.1"/>
</dbReference>